<dbReference type="EMBL" id="GBRH01257566">
    <property type="protein sequence ID" value="JAD40329.1"/>
    <property type="molecule type" value="Transcribed_RNA"/>
</dbReference>
<name>A0A0A8ZLM9_ARUDO</name>
<evidence type="ECO:0000313" key="1">
    <source>
        <dbReference type="EMBL" id="JAD40329.1"/>
    </source>
</evidence>
<sequence>MLYTSRDDCGFFAFNFMPSWNGHLMVNPISEVTIIV</sequence>
<proteinExistence type="predicted"/>
<protein>
    <submittedName>
        <fullName evidence="1">Uncharacterized protein</fullName>
    </submittedName>
</protein>
<reference evidence="1" key="1">
    <citation type="submission" date="2014-09" db="EMBL/GenBank/DDBJ databases">
        <authorList>
            <person name="Magalhaes I.L.F."/>
            <person name="Oliveira U."/>
            <person name="Santos F.R."/>
            <person name="Vidigal T.H.D.A."/>
            <person name="Brescovit A.D."/>
            <person name="Santos A.J."/>
        </authorList>
    </citation>
    <scope>NUCLEOTIDE SEQUENCE</scope>
    <source>
        <tissue evidence="1">Shoot tissue taken approximately 20 cm above the soil surface</tissue>
    </source>
</reference>
<reference evidence="1" key="2">
    <citation type="journal article" date="2015" name="Data Brief">
        <title>Shoot transcriptome of the giant reed, Arundo donax.</title>
        <authorList>
            <person name="Barrero R.A."/>
            <person name="Guerrero F.D."/>
            <person name="Moolhuijzen P."/>
            <person name="Goolsby J.A."/>
            <person name="Tidwell J."/>
            <person name="Bellgard S.E."/>
            <person name="Bellgard M.I."/>
        </authorList>
    </citation>
    <scope>NUCLEOTIDE SEQUENCE</scope>
    <source>
        <tissue evidence="1">Shoot tissue taken approximately 20 cm above the soil surface</tissue>
    </source>
</reference>
<accession>A0A0A8ZLM9</accession>
<dbReference type="AlphaFoldDB" id="A0A0A8ZLM9"/>
<organism evidence="1">
    <name type="scientific">Arundo donax</name>
    <name type="common">Giant reed</name>
    <name type="synonym">Donax arundinaceus</name>
    <dbReference type="NCBI Taxonomy" id="35708"/>
    <lineage>
        <taxon>Eukaryota</taxon>
        <taxon>Viridiplantae</taxon>
        <taxon>Streptophyta</taxon>
        <taxon>Embryophyta</taxon>
        <taxon>Tracheophyta</taxon>
        <taxon>Spermatophyta</taxon>
        <taxon>Magnoliopsida</taxon>
        <taxon>Liliopsida</taxon>
        <taxon>Poales</taxon>
        <taxon>Poaceae</taxon>
        <taxon>PACMAD clade</taxon>
        <taxon>Arundinoideae</taxon>
        <taxon>Arundineae</taxon>
        <taxon>Arundo</taxon>
    </lineage>
</organism>